<dbReference type="CDD" id="cd15798">
    <property type="entry name" value="PMEI-like_3"/>
    <property type="match status" value="1"/>
</dbReference>
<feature type="signal peptide" evidence="6">
    <location>
        <begin position="1"/>
        <end position="32"/>
    </location>
</feature>
<dbReference type="GO" id="GO:0004857">
    <property type="term" value="F:enzyme inhibitor activity"/>
    <property type="evidence" value="ECO:0007669"/>
    <property type="project" value="InterPro"/>
</dbReference>
<dbReference type="InterPro" id="IPR035513">
    <property type="entry name" value="Invertase/methylesterase_inhib"/>
</dbReference>
<dbReference type="GO" id="GO:0042545">
    <property type="term" value="P:cell wall modification"/>
    <property type="evidence" value="ECO:0007669"/>
    <property type="project" value="InterPro"/>
</dbReference>
<evidence type="ECO:0000259" key="7">
    <source>
        <dbReference type="SMART" id="SM00856"/>
    </source>
</evidence>
<evidence type="ECO:0000256" key="1">
    <source>
        <dbReference type="ARBA" id="ARBA00005184"/>
    </source>
</evidence>
<proteinExistence type="inferred from homology"/>
<name>A0A7I8ILB4_SPIIN</name>
<dbReference type="InterPro" id="IPR011050">
    <property type="entry name" value="Pectin_lyase_fold/virulence"/>
</dbReference>
<dbReference type="Pfam" id="PF04043">
    <property type="entry name" value="PMEI"/>
    <property type="match status" value="1"/>
</dbReference>
<dbReference type="GO" id="GO:0045490">
    <property type="term" value="P:pectin catabolic process"/>
    <property type="evidence" value="ECO:0007669"/>
    <property type="project" value="UniProtKB-UniPathway"/>
</dbReference>
<evidence type="ECO:0000256" key="2">
    <source>
        <dbReference type="ARBA" id="ARBA00006027"/>
    </source>
</evidence>
<dbReference type="InterPro" id="IPR006501">
    <property type="entry name" value="Pectinesterase_inhib_dom"/>
</dbReference>
<accession>A0A7I8ILB4</accession>
<evidence type="ECO:0000256" key="5">
    <source>
        <dbReference type="ARBA" id="ARBA00023085"/>
    </source>
</evidence>
<dbReference type="InterPro" id="IPR000070">
    <property type="entry name" value="Pectinesterase_cat"/>
</dbReference>
<evidence type="ECO:0000256" key="4">
    <source>
        <dbReference type="ARBA" id="ARBA00022801"/>
    </source>
</evidence>
<keyword evidence="5" id="KW-0063">Aspartyl esterase</keyword>
<dbReference type="UniPathway" id="UPA00545">
    <property type="reaction ID" value="UER00823"/>
</dbReference>
<dbReference type="GO" id="GO:0030599">
    <property type="term" value="F:pectinesterase activity"/>
    <property type="evidence" value="ECO:0007669"/>
    <property type="project" value="InterPro"/>
</dbReference>
<organism evidence="8">
    <name type="scientific">Spirodela intermedia</name>
    <name type="common">Intermediate duckweed</name>
    <dbReference type="NCBI Taxonomy" id="51605"/>
    <lineage>
        <taxon>Eukaryota</taxon>
        <taxon>Viridiplantae</taxon>
        <taxon>Streptophyta</taxon>
        <taxon>Embryophyta</taxon>
        <taxon>Tracheophyta</taxon>
        <taxon>Spermatophyta</taxon>
        <taxon>Magnoliopsida</taxon>
        <taxon>Liliopsida</taxon>
        <taxon>Araceae</taxon>
        <taxon>Lemnoideae</taxon>
        <taxon>Spirodela</taxon>
    </lineage>
</organism>
<dbReference type="InterPro" id="IPR012334">
    <property type="entry name" value="Pectin_lyas_fold"/>
</dbReference>
<comment type="pathway">
    <text evidence="1">Glycan metabolism; pectin degradation; 2-dehydro-3-deoxy-D-gluconate from pectin: step 1/5.</text>
</comment>
<protein>
    <recommendedName>
        <fullName evidence="7">Pectinesterase inhibitor domain-containing protein</fullName>
    </recommendedName>
</protein>
<dbReference type="EMBL" id="CACRZD030000004">
    <property type="protein sequence ID" value="CAA6658713.1"/>
    <property type="molecule type" value="Genomic_DNA"/>
</dbReference>
<dbReference type="EMBL" id="LR743591">
    <property type="protein sequence ID" value="CAA2618990.1"/>
    <property type="molecule type" value="Genomic_DNA"/>
</dbReference>
<keyword evidence="4" id="KW-0378">Hydrolase</keyword>
<dbReference type="SUPFAM" id="SSF51126">
    <property type="entry name" value="Pectin lyase-like"/>
    <property type="match status" value="1"/>
</dbReference>
<dbReference type="SMART" id="SM00856">
    <property type="entry name" value="PMEI"/>
    <property type="match status" value="1"/>
</dbReference>
<feature type="domain" description="Pectinesterase inhibitor" evidence="7">
    <location>
        <begin position="40"/>
        <end position="187"/>
    </location>
</feature>
<evidence type="ECO:0000313" key="9">
    <source>
        <dbReference type="Proteomes" id="UP001189122"/>
    </source>
</evidence>
<evidence type="ECO:0000256" key="6">
    <source>
        <dbReference type="SAM" id="SignalP"/>
    </source>
</evidence>
<dbReference type="AlphaFoldDB" id="A0A7I8ILB4"/>
<gene>
    <name evidence="8" type="ORF">SI7747_04005157</name>
</gene>
<evidence type="ECO:0000313" key="8">
    <source>
        <dbReference type="EMBL" id="CAA2618990.1"/>
    </source>
</evidence>
<dbReference type="Proteomes" id="UP001189122">
    <property type="component" value="Unassembled WGS sequence"/>
</dbReference>
<reference evidence="8 9" key="1">
    <citation type="submission" date="2019-12" db="EMBL/GenBank/DDBJ databases">
        <authorList>
            <person name="Scholz U."/>
            <person name="Mascher M."/>
            <person name="Fiebig A."/>
        </authorList>
    </citation>
    <scope>NUCLEOTIDE SEQUENCE</scope>
</reference>
<dbReference type="Pfam" id="PF01095">
    <property type="entry name" value="Pectinesterase"/>
    <property type="match status" value="1"/>
</dbReference>
<comment type="similarity">
    <text evidence="3">In the C-terminal section; belongs to the pectinesterase family.</text>
</comment>
<keyword evidence="6" id="KW-0732">Signal</keyword>
<feature type="chain" id="PRO_5029646663" description="Pectinesterase inhibitor domain-containing protein" evidence="6">
    <location>
        <begin position="33"/>
        <end position="302"/>
    </location>
</feature>
<dbReference type="Gene3D" id="2.160.20.10">
    <property type="entry name" value="Single-stranded right-handed beta-helix, Pectin lyase-like"/>
    <property type="match status" value="1"/>
</dbReference>
<keyword evidence="9" id="KW-1185">Reference proteome</keyword>
<dbReference type="Gene3D" id="1.20.140.40">
    <property type="entry name" value="Invertase/pectin methylesterase inhibitor family protein"/>
    <property type="match status" value="1"/>
</dbReference>
<sequence length="302" mass="31124">MASSLLRPSSSPLPTVCILLLLLLVSPPLSESSSSPSVLPSSLSAKKLCNSTPHPETCLKSLNLFVGINISPSILTFLLQTLKSALSEASDLARILGSAGAGVVENQRATLQDCWELHQISLSCLRKSSSFVLSGKKLSDVRTFLSAALTNRATCLEGLAAASGPAKETVAGAVAEAYKSVSNALSILSNVAPPPGAADGGDGTRRDDFTGNGYDPRSVLTVAQDGSGNFTTIGDAVAAVPNNSGDRTVIIVRAGVYNENVEIPSYKTNVVFLGDGSNATVIRGSRSVGGGWTTFRSATLGQ</sequence>
<dbReference type="NCBIfam" id="TIGR01614">
    <property type="entry name" value="PME_inhib"/>
    <property type="match status" value="1"/>
</dbReference>
<comment type="similarity">
    <text evidence="2">In the N-terminal section; belongs to the PMEI family.</text>
</comment>
<dbReference type="SUPFAM" id="SSF101148">
    <property type="entry name" value="Plant invertase/pectin methylesterase inhibitor"/>
    <property type="match status" value="1"/>
</dbReference>
<evidence type="ECO:0000256" key="3">
    <source>
        <dbReference type="ARBA" id="ARBA00007786"/>
    </source>
</evidence>
<dbReference type="PANTHER" id="PTHR31707">
    <property type="entry name" value="PECTINESTERASE"/>
    <property type="match status" value="1"/>
</dbReference>